<dbReference type="RefSeq" id="WP_143128046.1">
    <property type="nucleotide sequence ID" value="NZ_VJMG01000115.1"/>
</dbReference>
<evidence type="ECO:0008006" key="3">
    <source>
        <dbReference type="Google" id="ProtNLM"/>
    </source>
</evidence>
<organism evidence="1 2">
    <name type="scientific">Rhizobium straminoryzae</name>
    <dbReference type="NCBI Taxonomy" id="1387186"/>
    <lineage>
        <taxon>Bacteria</taxon>
        <taxon>Pseudomonadati</taxon>
        <taxon>Pseudomonadota</taxon>
        <taxon>Alphaproteobacteria</taxon>
        <taxon>Hyphomicrobiales</taxon>
        <taxon>Rhizobiaceae</taxon>
        <taxon>Rhizobium/Agrobacterium group</taxon>
        <taxon>Rhizobium</taxon>
    </lineage>
</organism>
<name>A0A549SLE4_9HYPH</name>
<comment type="caution">
    <text evidence="1">The sequence shown here is derived from an EMBL/GenBank/DDBJ whole genome shotgun (WGS) entry which is preliminary data.</text>
</comment>
<keyword evidence="2" id="KW-1185">Reference proteome</keyword>
<dbReference type="AlphaFoldDB" id="A0A549SLE4"/>
<dbReference type="EMBL" id="VJMG01000115">
    <property type="protein sequence ID" value="TRL30448.1"/>
    <property type="molecule type" value="Genomic_DNA"/>
</dbReference>
<dbReference type="Proteomes" id="UP000316801">
    <property type="component" value="Unassembled WGS sequence"/>
</dbReference>
<sequence>MAAGTDYEAGKLSLLSHFPSLRVAPFRRETISAWHVREGLEDGRDVVLHLEARPAYFAMIYLRPVTHCDLLADGSALPPRQYEQGSICLVDLRKGAEIRISTRLDAVGVMLPLSLVEEVTGRFPDLRVRPRLRRNTPDPVIHKLGLALLPFLSGDDDHASPALQHIMAALCIQLVSEQRTVH</sequence>
<protein>
    <recommendedName>
        <fullName evidence="3">AraC family transcriptional regulator</fullName>
    </recommendedName>
</protein>
<proteinExistence type="predicted"/>
<reference evidence="1 2" key="1">
    <citation type="submission" date="2019-07" db="EMBL/GenBank/DDBJ databases">
        <title>Ln-dependent methylotrophs.</title>
        <authorList>
            <person name="Tani A."/>
        </authorList>
    </citation>
    <scope>NUCLEOTIDE SEQUENCE [LARGE SCALE GENOMIC DNA]</scope>
    <source>
        <strain evidence="1 2">SM12</strain>
    </source>
</reference>
<evidence type="ECO:0000313" key="1">
    <source>
        <dbReference type="EMBL" id="TRL30448.1"/>
    </source>
</evidence>
<evidence type="ECO:0000313" key="2">
    <source>
        <dbReference type="Proteomes" id="UP000316801"/>
    </source>
</evidence>
<accession>A0A549SLE4</accession>
<gene>
    <name evidence="1" type="ORF">FNA46_25500</name>
</gene>